<keyword evidence="1" id="KW-0472">Membrane</keyword>
<evidence type="ECO:0000313" key="2">
    <source>
        <dbReference type="EMBL" id="QAT62847.1"/>
    </source>
</evidence>
<sequence>MGAEISSYEVISSFGFCFTRHLCVCMESPKAEKIRFLGGHMMNLIRIEFMKLKKSNIWTSAVIIPMISVFLGSGNYYLNREILKSEWYSLWTQVSLFYGFFFYTITIAIICSYSWRMEHKDNNWNRILALPYSYLQLIISKIVSISIVSLCIQAIFLIFYYVTGKFVFGFKTEFPPEVFIWVGISWIISISVCSMQSFISMNIKSFSVPVGIALFLCFIGIGFYVFKGLGENLVYFLPNSLLIKGMSSNETEMLKVSEYIKMLISTLLFTVFFIYLSIISIKKIRN</sequence>
<gene>
    <name evidence="2" type="ORF">EQM13_15355</name>
</gene>
<feature type="transmembrane region" description="Helical" evidence="1">
    <location>
        <begin position="259"/>
        <end position="281"/>
    </location>
</feature>
<proteinExistence type="predicted"/>
<keyword evidence="1" id="KW-0812">Transmembrane</keyword>
<name>A0A410QFQ7_9FIRM</name>
<dbReference type="PANTHER" id="PTHR37305">
    <property type="entry name" value="INTEGRAL MEMBRANE PROTEIN-RELATED"/>
    <property type="match status" value="1"/>
</dbReference>
<organism evidence="2 3">
    <name type="scientific">Acidilutibacter cellobiosedens</name>
    <dbReference type="NCBI Taxonomy" id="2507161"/>
    <lineage>
        <taxon>Bacteria</taxon>
        <taxon>Bacillati</taxon>
        <taxon>Bacillota</taxon>
        <taxon>Tissierellia</taxon>
        <taxon>Tissierellales</taxon>
        <taxon>Acidilutibacteraceae</taxon>
        <taxon>Acidilutibacter</taxon>
    </lineage>
</organism>
<evidence type="ECO:0000256" key="1">
    <source>
        <dbReference type="SAM" id="Phobius"/>
    </source>
</evidence>
<dbReference type="PANTHER" id="PTHR37305:SF1">
    <property type="entry name" value="MEMBRANE PROTEIN"/>
    <property type="match status" value="1"/>
</dbReference>
<dbReference type="OrthoDB" id="9781996at2"/>
<feature type="transmembrane region" description="Helical" evidence="1">
    <location>
        <begin position="178"/>
        <end position="199"/>
    </location>
</feature>
<dbReference type="CDD" id="cd21809">
    <property type="entry name" value="ABC-2_lan_permease-like"/>
    <property type="match status" value="1"/>
</dbReference>
<dbReference type="Pfam" id="PF12730">
    <property type="entry name" value="ABC2_membrane_4"/>
    <property type="match status" value="1"/>
</dbReference>
<dbReference type="KEGG" id="spoa:EQM13_15355"/>
<feature type="transmembrane region" description="Helical" evidence="1">
    <location>
        <begin position="90"/>
        <end position="113"/>
    </location>
</feature>
<evidence type="ECO:0000313" key="3">
    <source>
        <dbReference type="Proteomes" id="UP000287969"/>
    </source>
</evidence>
<dbReference type="Proteomes" id="UP000287969">
    <property type="component" value="Chromosome"/>
</dbReference>
<feature type="transmembrane region" description="Helical" evidence="1">
    <location>
        <begin position="206"/>
        <end position="226"/>
    </location>
</feature>
<protein>
    <submittedName>
        <fullName evidence="2">Multidrug ABC transporter permease</fullName>
    </submittedName>
</protein>
<keyword evidence="1" id="KW-1133">Transmembrane helix</keyword>
<feature type="transmembrane region" description="Helical" evidence="1">
    <location>
        <begin position="56"/>
        <end position="78"/>
    </location>
</feature>
<keyword evidence="3" id="KW-1185">Reference proteome</keyword>
<accession>A0A410QFQ7</accession>
<dbReference type="EMBL" id="CP035282">
    <property type="protein sequence ID" value="QAT62847.1"/>
    <property type="molecule type" value="Genomic_DNA"/>
</dbReference>
<reference evidence="3" key="1">
    <citation type="submission" date="2019-01" db="EMBL/GenBank/DDBJ databases">
        <title>Draft genomes of a novel of Sporanaerobacter strains.</title>
        <authorList>
            <person name="Ma S."/>
        </authorList>
    </citation>
    <scope>NUCLEOTIDE SEQUENCE [LARGE SCALE GENOMIC DNA]</scope>
    <source>
        <strain evidence="3">NJN-17</strain>
    </source>
</reference>
<feature type="transmembrane region" description="Helical" evidence="1">
    <location>
        <begin position="134"/>
        <end position="162"/>
    </location>
</feature>
<dbReference type="AlphaFoldDB" id="A0A410QFQ7"/>